<gene>
    <name evidence="1" type="ORF">NW209_12145</name>
</gene>
<protein>
    <recommendedName>
        <fullName evidence="3">Lipocalin-like domain-containing protein</fullName>
    </recommendedName>
</protein>
<reference evidence="1 2" key="1">
    <citation type="submission" date="2022-08" db="EMBL/GenBank/DDBJ databases">
        <authorList>
            <person name="Zeman M."/>
            <person name="Kubasova T."/>
        </authorList>
    </citation>
    <scope>NUCLEOTIDE SEQUENCE [LARGE SCALE GENOMIC DNA]</scope>
    <source>
        <strain evidence="1 2">ET62</strain>
    </source>
</reference>
<keyword evidence="2" id="KW-1185">Reference proteome</keyword>
<evidence type="ECO:0008006" key="3">
    <source>
        <dbReference type="Google" id="ProtNLM"/>
    </source>
</evidence>
<evidence type="ECO:0000313" key="2">
    <source>
        <dbReference type="Proteomes" id="UP001204579"/>
    </source>
</evidence>
<organism evidence="1 2">
    <name type="scientific">Phocaeicola barnesiae</name>
    <dbReference type="NCBI Taxonomy" id="376804"/>
    <lineage>
        <taxon>Bacteria</taxon>
        <taxon>Pseudomonadati</taxon>
        <taxon>Bacteroidota</taxon>
        <taxon>Bacteroidia</taxon>
        <taxon>Bacteroidales</taxon>
        <taxon>Bacteroidaceae</taxon>
        <taxon>Phocaeicola</taxon>
    </lineage>
</organism>
<accession>A0AAW5N2Z3</accession>
<proteinExistence type="predicted"/>
<comment type="caution">
    <text evidence="1">The sequence shown here is derived from an EMBL/GenBank/DDBJ whole genome shotgun (WGS) entry which is preliminary data.</text>
</comment>
<dbReference type="EMBL" id="JANRHJ010000014">
    <property type="protein sequence ID" value="MCR8874752.1"/>
    <property type="molecule type" value="Genomic_DNA"/>
</dbReference>
<dbReference type="Proteomes" id="UP001204579">
    <property type="component" value="Unassembled WGS sequence"/>
</dbReference>
<sequence>MFALPFIYSCGNKQQSTNTATDNLIIGKWKMVEYGGGSANALDTFSFYKNGKADCPPETGEFTYHLIKPDSLIIYNRGFGEQHFKILKLSKDSLIRQIKRQRIYADSIDELINGEIEKYISVTKK</sequence>
<name>A0AAW5N2Z3_9BACT</name>
<dbReference type="AlphaFoldDB" id="A0AAW5N2Z3"/>
<evidence type="ECO:0000313" key="1">
    <source>
        <dbReference type="EMBL" id="MCR8874752.1"/>
    </source>
</evidence>